<evidence type="ECO:0000313" key="2">
    <source>
        <dbReference type="Proteomes" id="UP001279734"/>
    </source>
</evidence>
<dbReference type="Proteomes" id="UP001279734">
    <property type="component" value="Unassembled WGS sequence"/>
</dbReference>
<evidence type="ECO:0000313" key="1">
    <source>
        <dbReference type="EMBL" id="GMH25322.1"/>
    </source>
</evidence>
<reference evidence="1" key="1">
    <citation type="submission" date="2023-05" db="EMBL/GenBank/DDBJ databases">
        <title>Nepenthes gracilis genome sequencing.</title>
        <authorList>
            <person name="Fukushima K."/>
        </authorList>
    </citation>
    <scope>NUCLEOTIDE SEQUENCE</scope>
    <source>
        <strain evidence="1">SING2019-196</strain>
    </source>
</reference>
<sequence length="103" mass="11637">MGGLVFSVRMASLAELDRMTLLSWIADLAVGECRYCRRNGCSWLAERDGMIGKRMECFSRYGWQIWVIWSAFRSGGRLWAGLHYLLGVVLYRYGGSISISASS</sequence>
<dbReference type="AlphaFoldDB" id="A0AAD3TBA0"/>
<dbReference type="EMBL" id="BSYO01000029">
    <property type="protein sequence ID" value="GMH25322.1"/>
    <property type="molecule type" value="Genomic_DNA"/>
</dbReference>
<name>A0AAD3TBA0_NEPGR</name>
<organism evidence="1 2">
    <name type="scientific">Nepenthes gracilis</name>
    <name type="common">Slender pitcher plant</name>
    <dbReference type="NCBI Taxonomy" id="150966"/>
    <lineage>
        <taxon>Eukaryota</taxon>
        <taxon>Viridiplantae</taxon>
        <taxon>Streptophyta</taxon>
        <taxon>Embryophyta</taxon>
        <taxon>Tracheophyta</taxon>
        <taxon>Spermatophyta</taxon>
        <taxon>Magnoliopsida</taxon>
        <taxon>eudicotyledons</taxon>
        <taxon>Gunneridae</taxon>
        <taxon>Pentapetalae</taxon>
        <taxon>Caryophyllales</taxon>
        <taxon>Nepenthaceae</taxon>
        <taxon>Nepenthes</taxon>
    </lineage>
</organism>
<keyword evidence="2" id="KW-1185">Reference proteome</keyword>
<accession>A0AAD3TBA0</accession>
<protein>
    <submittedName>
        <fullName evidence="1">Uncharacterized protein</fullName>
    </submittedName>
</protein>
<proteinExistence type="predicted"/>
<comment type="caution">
    <text evidence="1">The sequence shown here is derived from an EMBL/GenBank/DDBJ whole genome shotgun (WGS) entry which is preliminary data.</text>
</comment>
<gene>
    <name evidence="1" type="ORF">Nepgr_027165</name>
</gene>